<keyword evidence="1" id="KW-0472">Membrane</keyword>
<reference evidence="3" key="1">
    <citation type="submission" date="2025-08" db="UniProtKB">
        <authorList>
            <consortium name="RefSeq"/>
        </authorList>
    </citation>
    <scope>IDENTIFICATION</scope>
    <source>
        <tissue evidence="3">Entire body</tissue>
    </source>
</reference>
<feature type="transmembrane region" description="Helical" evidence="1">
    <location>
        <begin position="82"/>
        <end position="104"/>
    </location>
</feature>
<evidence type="ECO:0000313" key="3">
    <source>
        <dbReference type="RefSeq" id="XP_018334826.1"/>
    </source>
</evidence>
<dbReference type="OrthoDB" id="3639251at2759"/>
<dbReference type="InParanoid" id="A0A1W4XFB5"/>
<keyword evidence="2" id="KW-1185">Reference proteome</keyword>
<keyword evidence="1" id="KW-0812">Transmembrane</keyword>
<dbReference type="GeneID" id="108743734"/>
<dbReference type="AlphaFoldDB" id="A0A1W4XFB5"/>
<protein>
    <submittedName>
        <fullName evidence="3">Uncharacterized protein LOC108743734</fullName>
    </submittedName>
</protein>
<dbReference type="SUPFAM" id="SSF103473">
    <property type="entry name" value="MFS general substrate transporter"/>
    <property type="match status" value="1"/>
</dbReference>
<dbReference type="InterPro" id="IPR036259">
    <property type="entry name" value="MFS_trans_sf"/>
</dbReference>
<dbReference type="KEGG" id="apln:108743734"/>
<accession>A0A1W4XFB5</accession>
<feature type="transmembrane region" description="Helical" evidence="1">
    <location>
        <begin position="116"/>
        <end position="135"/>
    </location>
</feature>
<sequence>GMTLAYNCNLYYATYFPDYDLGWVLFAITLVIGSAGVVVGGVFSDKVVAKLGVRFRVLVLLVSQVIAIPFAFAALYCEPIGAMITLAISFFFAEMWFGIMFAILTEIVPDHLKSTTIGSFLFVIYNIGGNLPIVVDPVSKAIGYREALYVFYVAAYALSKYKSYRISPSEGRYNICICNQLYTA</sequence>
<dbReference type="Gene3D" id="1.20.1250.20">
    <property type="entry name" value="MFS general substrate transporter like domains"/>
    <property type="match status" value="1"/>
</dbReference>
<evidence type="ECO:0000313" key="2">
    <source>
        <dbReference type="Proteomes" id="UP000192223"/>
    </source>
</evidence>
<dbReference type="STRING" id="224129.A0A1W4XFB5"/>
<dbReference type="RefSeq" id="XP_018334826.1">
    <property type="nucleotide sequence ID" value="XM_018479324.1"/>
</dbReference>
<feature type="transmembrane region" description="Helical" evidence="1">
    <location>
        <begin position="21"/>
        <end position="43"/>
    </location>
</feature>
<dbReference type="Proteomes" id="UP000192223">
    <property type="component" value="Unplaced"/>
</dbReference>
<name>A0A1W4XFB5_AGRPL</name>
<proteinExistence type="predicted"/>
<feature type="non-terminal residue" evidence="3">
    <location>
        <position position="1"/>
    </location>
</feature>
<evidence type="ECO:0000256" key="1">
    <source>
        <dbReference type="SAM" id="Phobius"/>
    </source>
</evidence>
<feature type="transmembrane region" description="Helical" evidence="1">
    <location>
        <begin position="55"/>
        <end position="76"/>
    </location>
</feature>
<keyword evidence="1" id="KW-1133">Transmembrane helix</keyword>
<gene>
    <name evidence="3" type="primary">LOC108743734</name>
</gene>
<organism evidence="2 3">
    <name type="scientific">Agrilus planipennis</name>
    <name type="common">Emerald ash borer</name>
    <name type="synonym">Agrilus marcopoli</name>
    <dbReference type="NCBI Taxonomy" id="224129"/>
    <lineage>
        <taxon>Eukaryota</taxon>
        <taxon>Metazoa</taxon>
        <taxon>Ecdysozoa</taxon>
        <taxon>Arthropoda</taxon>
        <taxon>Hexapoda</taxon>
        <taxon>Insecta</taxon>
        <taxon>Pterygota</taxon>
        <taxon>Neoptera</taxon>
        <taxon>Endopterygota</taxon>
        <taxon>Coleoptera</taxon>
        <taxon>Polyphaga</taxon>
        <taxon>Elateriformia</taxon>
        <taxon>Buprestoidea</taxon>
        <taxon>Buprestidae</taxon>
        <taxon>Agrilinae</taxon>
        <taxon>Agrilus</taxon>
    </lineage>
</organism>